<evidence type="ECO:0000259" key="4">
    <source>
        <dbReference type="PROSITE" id="PS50887"/>
    </source>
</evidence>
<evidence type="ECO:0000256" key="1">
    <source>
        <dbReference type="ARBA" id="ARBA00022481"/>
    </source>
</evidence>
<reference evidence="5" key="1">
    <citation type="journal article" date="2011" name="BMC Genomics">
        <title>Shotgun sequencing of Yersinia enterocolitica strain W22703 (biotype 2, serotype O:9): genomic evidence for oscillation between invertebrates and mammals.</title>
        <authorList>
            <person name="Fuchs T.M."/>
            <person name="Brandt K."/>
            <person name="Starke M."/>
            <person name="Rattei T."/>
        </authorList>
    </citation>
    <scope>NUCLEOTIDE SEQUENCE</scope>
</reference>
<feature type="region of interest" description="Disordered" evidence="3">
    <location>
        <begin position="1"/>
        <end position="21"/>
    </location>
</feature>
<dbReference type="Gene3D" id="1.10.287.950">
    <property type="entry name" value="Methyl-accepting chemotaxis protein"/>
    <property type="match status" value="1"/>
</dbReference>
<dbReference type="InterPro" id="IPR004089">
    <property type="entry name" value="MCPsignal_dom"/>
</dbReference>
<dbReference type="Pfam" id="PF00015">
    <property type="entry name" value="MCPsignal"/>
    <property type="match status" value="1"/>
</dbReference>
<dbReference type="GO" id="GO:0004888">
    <property type="term" value="F:transmembrane signaling receptor activity"/>
    <property type="evidence" value="ECO:0007669"/>
    <property type="project" value="TreeGrafter"/>
</dbReference>
<dbReference type="GO" id="GO:0006935">
    <property type="term" value="P:chemotaxis"/>
    <property type="evidence" value="ECO:0007669"/>
    <property type="project" value="TreeGrafter"/>
</dbReference>
<feature type="domain" description="GGDEF" evidence="4">
    <location>
        <begin position="52"/>
        <end position="107"/>
    </location>
</feature>
<evidence type="ECO:0000256" key="3">
    <source>
        <dbReference type="SAM" id="MobiDB-lite"/>
    </source>
</evidence>
<dbReference type="InterPro" id="IPR051310">
    <property type="entry name" value="MCP_chemotaxis"/>
</dbReference>
<name>F4N2B6_YEREN</name>
<gene>
    <name evidence="5" type="ORF">YEW_EM19140</name>
</gene>
<dbReference type="GO" id="GO:0007165">
    <property type="term" value="P:signal transduction"/>
    <property type="evidence" value="ECO:0007669"/>
    <property type="project" value="InterPro"/>
</dbReference>
<dbReference type="SUPFAM" id="SSF58104">
    <property type="entry name" value="Methyl-accepting chemotaxis protein (MCP) signaling domain"/>
    <property type="match status" value="1"/>
</dbReference>
<dbReference type="PANTHER" id="PTHR43531:SF14">
    <property type="entry name" value="METHYL-ACCEPTING CHEMOTAXIS PROTEIN I-RELATED"/>
    <property type="match status" value="1"/>
</dbReference>
<sequence length="107" mass="11397">MIVESQNRVREGADMAESAGKTMHEIADEVNRVTALMREISAASYEQSSGIEQVNVAIAQMDQVAQQNATLVEQAAAATRSLEEQADALSASMAVFKLQGDELAVVA</sequence>
<accession>F4N2B6</accession>
<dbReference type="InterPro" id="IPR000160">
    <property type="entry name" value="GGDEF_dom"/>
</dbReference>
<keyword evidence="1" id="KW-0488">Methylation</keyword>
<comment type="similarity">
    <text evidence="2">Belongs to the methyl-accepting chemotaxis (MCP) protein family.</text>
</comment>
<dbReference type="EMBL" id="FR718685">
    <property type="protein sequence ID" value="CBX72224.1"/>
    <property type="molecule type" value="Genomic_DNA"/>
</dbReference>
<organism evidence="5">
    <name type="scientific">Yersinia enterocolitica W22703</name>
    <dbReference type="NCBI Taxonomy" id="913028"/>
    <lineage>
        <taxon>Bacteria</taxon>
        <taxon>Pseudomonadati</taxon>
        <taxon>Pseudomonadota</taxon>
        <taxon>Gammaproteobacteria</taxon>
        <taxon>Enterobacterales</taxon>
        <taxon>Yersiniaceae</taxon>
        <taxon>Yersinia</taxon>
    </lineage>
</organism>
<evidence type="ECO:0000313" key="5">
    <source>
        <dbReference type="EMBL" id="CBX72224.1"/>
    </source>
</evidence>
<protein>
    <recommendedName>
        <fullName evidence="4">GGDEF domain-containing protein</fullName>
    </recommendedName>
</protein>
<proteinExistence type="inferred from homology"/>
<dbReference type="GO" id="GO:0005886">
    <property type="term" value="C:plasma membrane"/>
    <property type="evidence" value="ECO:0007669"/>
    <property type="project" value="TreeGrafter"/>
</dbReference>
<dbReference type="PROSITE" id="PS50887">
    <property type="entry name" value="GGDEF"/>
    <property type="match status" value="1"/>
</dbReference>
<evidence type="ECO:0000256" key="2">
    <source>
        <dbReference type="ARBA" id="ARBA00029447"/>
    </source>
</evidence>
<dbReference type="PANTHER" id="PTHR43531">
    <property type="entry name" value="PROTEIN ICFG"/>
    <property type="match status" value="1"/>
</dbReference>
<dbReference type="AlphaFoldDB" id="F4N2B6"/>